<dbReference type="InterPro" id="IPR029016">
    <property type="entry name" value="GAF-like_dom_sf"/>
</dbReference>
<dbReference type="EMBL" id="BBLT01000001">
    <property type="protein sequence ID" value="GAL82937.1"/>
    <property type="molecule type" value="Genomic_DNA"/>
</dbReference>
<dbReference type="SUPFAM" id="SSF55874">
    <property type="entry name" value="ATPase domain of HSP90 chaperone/DNA topoisomerase II/histidine kinase"/>
    <property type="match status" value="1"/>
</dbReference>
<dbReference type="Pfam" id="PF13191">
    <property type="entry name" value="AAA_16"/>
    <property type="match status" value="1"/>
</dbReference>
<dbReference type="PROSITE" id="PS50011">
    <property type="entry name" value="PROTEIN_KINASE_DOM"/>
    <property type="match status" value="1"/>
</dbReference>
<dbReference type="InterPro" id="IPR000719">
    <property type="entry name" value="Prot_kinase_dom"/>
</dbReference>
<feature type="domain" description="Protein kinase" evidence="1">
    <location>
        <begin position="1"/>
        <end position="269"/>
    </location>
</feature>
<dbReference type="eggNOG" id="COG2205">
    <property type="taxonomic scope" value="Bacteria"/>
</dbReference>
<reference evidence="3 4" key="1">
    <citation type="submission" date="2014-09" db="EMBL/GenBank/DDBJ databases">
        <title>Sporocytophaga myxococcoides PG-01 genome sequencing.</title>
        <authorList>
            <person name="Liu L."/>
            <person name="Gao P.J."/>
            <person name="Chen G.J."/>
            <person name="Wang L.S."/>
        </authorList>
    </citation>
    <scope>NUCLEOTIDE SEQUENCE [LARGE SCALE GENOMIC DNA]</scope>
    <source>
        <strain evidence="3 4">PG-01</strain>
    </source>
</reference>
<dbReference type="InterPro" id="IPR003018">
    <property type="entry name" value="GAF"/>
</dbReference>
<dbReference type="Pfam" id="PF02518">
    <property type="entry name" value="HATPase_c"/>
    <property type="match status" value="1"/>
</dbReference>
<dbReference type="eggNOG" id="COG0515">
    <property type="taxonomic scope" value="Bacteria"/>
</dbReference>
<dbReference type="InterPro" id="IPR053159">
    <property type="entry name" value="Hybrid_Histidine_Kinase"/>
</dbReference>
<dbReference type="SMART" id="SM00220">
    <property type="entry name" value="S_TKc"/>
    <property type="match status" value="1"/>
</dbReference>
<dbReference type="STRING" id="153721.MYP_163"/>
<sequence length="1697" mass="192765">MEFPSYGIVEEIQSDYSTVLYRVAVNSETFLLKALKSPSDQSSLARLRHEFAIANEITFQGVPKHIHLESTSALAGIFIEDIDGIRLTEFIKKVPIDLNTFFKISINICGLLDELHQRRIVHHAINPYNIFISPDSFDVKILNFSNSTHSNNKVINLSFLTGETKLEYISPEQSGRVQWKTDSRSDIYSLGVIFYEMLGELNPFYSEDSMEIIHFHIAKSPRPLNKLKVEVPDILSDMISKMISKNPEDRYQSASGIKDDLEICYEQLLNNGTIEVFPLCSTDFSSNFQISKRIYGRDLEIQQLEEAFDEACAGRTGFVQVTGYSGVGKSLMVRQICAKVIDKRGCFIEGKFNQIQQNIPYYAFIIAFREFVDFILKEKHERLNNWKNIICAAVGANGKVLTEVVPNLELLIGVQPEVPSLTPAETLNRFNFVTRNFIKSIATEDSPLVIFIDDLQWADNASLELLKLLLSGKEISNLLIIGALRDNEVGEYHSLNKVVKDIKASIPVRSIHIKNLTFDDVSCIINESFGIAESQKDHLVDLVYHKTKGNAFFVHQFLKSLYEEKLLNFDFINRQWELDIKGTEELNITDNVVDLVAARIQKLPDETQKVFKLAACLGNRFDLLLLSIICNKPEHDLAQDVQIGLIEDLVIPVERSYKFSHDKVQQAVYMLLNEDERDTLHLQLGKVLLAYFSNDQIEEYIFDIANQFVSGINALDSDQEKMQAAELFVLAGKKAKRASAYSSSLDYLIRGIDLLSENTWKENYDLSLALYSEAAESAYLCGNYDKMEDWIEHVLSNTEITLDQVKVYEIRIRAYTALARVEEAVVTALKVLKILGVKFPEKPNKFHVLMDVLKVKAALGANSLDSFWKSKQMNNPKVYAAIRIIASVASASYFSFPDLFPLFATKPFLLMVKHGNCAMSSYITVSYALIISGGFEDYATSKRLVKLASEQEKYFPPEQHKSRVGMVSNTFLTHVFDHLKKTIAPLEEAYKAGVQAGDFEYAAYSVLIQSINEFISGNQLRDSIVSMRVRTRRIVQLQQSTPLCSHSLFAQTAQNLYENPKDPLLLIGEFFDESKVNPYKEGSITKSSTFDYFICKLLLSYYLCKFEEAYKYAVEAEKYVANSVGNPLVPSFYLYQSIAYLAVVNGKGPKERKSILRRVLNNQKKLAKLSKSAPMNYLHKFYIIEAELNRVKGKNDKAYANYIKAISFARQYEYLHEEALVLEMMGKFNLSRKEPVQGEFYIQKAREQYYHWGAIAKVEELENRYPSFLKFGKTVGGHHSVMNEQEQVAGDAIGFDLKSIMKASTAISGEINLERLLEKMIRIVLENAGAEKGLLVLKNEDEEFYVEAEGALDDPIVTVLKSIDFKEAGLIPNSIFQYVLHTKESLVIDNAIEDPKFSSDELIQEKNLKSVLCLPILKSGNIMGVLYLENNLISNAFTPERIQFLQLLSGQMAVSIENALNEEKKVAAFRERENLLKKINIQQTILSKEVIKTQEYERKRIAEELHDGMGYLLSTLKLNLTAFKESGVEDRESYLDSSLNLLEDAFKELKSISNNLMPDVLLQYGLVLAVDFVCKRITSTGKVCINFKSFNINKKFRTDFEIEVFRVVQELINNALKHSEAKNMDIQFVNQNDILVVTVEDDGKGFNFEKTIKSRKKGRGLNNIIARVNFLRGTVNFDSSERGTSVILSIPLKVKID</sequence>
<protein>
    <submittedName>
        <fullName evidence="3">PAS domain-containing protein</fullName>
    </submittedName>
</protein>
<dbReference type="InterPro" id="IPR011990">
    <property type="entry name" value="TPR-like_helical_dom_sf"/>
</dbReference>
<dbReference type="GO" id="GO:0000155">
    <property type="term" value="F:phosphorelay sensor kinase activity"/>
    <property type="evidence" value="ECO:0007669"/>
    <property type="project" value="InterPro"/>
</dbReference>
<dbReference type="Gene3D" id="3.40.50.300">
    <property type="entry name" value="P-loop containing nucleotide triphosphate hydrolases"/>
    <property type="match status" value="1"/>
</dbReference>
<feature type="domain" description="Histidine kinase" evidence="2">
    <location>
        <begin position="1603"/>
        <end position="1694"/>
    </location>
</feature>
<dbReference type="Pfam" id="PF00069">
    <property type="entry name" value="Pkinase"/>
    <property type="match status" value="1"/>
</dbReference>
<organism evidence="3 4">
    <name type="scientific">Sporocytophaga myxococcoides</name>
    <dbReference type="NCBI Taxonomy" id="153721"/>
    <lineage>
        <taxon>Bacteria</taxon>
        <taxon>Pseudomonadati</taxon>
        <taxon>Bacteroidota</taxon>
        <taxon>Cytophagia</taxon>
        <taxon>Cytophagales</taxon>
        <taxon>Cytophagaceae</taxon>
        <taxon>Sporocytophaga</taxon>
    </lineage>
</organism>
<dbReference type="eggNOG" id="COG4585">
    <property type="taxonomic scope" value="Bacteria"/>
</dbReference>
<dbReference type="CDD" id="cd16917">
    <property type="entry name" value="HATPase_UhpB-NarQ-NarX-like"/>
    <property type="match status" value="1"/>
</dbReference>
<dbReference type="Gene3D" id="1.10.510.10">
    <property type="entry name" value="Transferase(Phosphotransferase) domain 1"/>
    <property type="match status" value="1"/>
</dbReference>
<dbReference type="Gene3D" id="1.25.40.10">
    <property type="entry name" value="Tetratricopeptide repeat domain"/>
    <property type="match status" value="1"/>
</dbReference>
<evidence type="ECO:0000313" key="4">
    <source>
        <dbReference type="Proteomes" id="UP000030185"/>
    </source>
</evidence>
<dbReference type="InterPro" id="IPR011712">
    <property type="entry name" value="Sig_transdc_His_kin_sub3_dim/P"/>
</dbReference>
<dbReference type="RefSeq" id="WP_045457141.1">
    <property type="nucleotide sequence ID" value="NZ_BBLT01000001.1"/>
</dbReference>
<dbReference type="PROSITE" id="PS50109">
    <property type="entry name" value="HIS_KIN"/>
    <property type="match status" value="1"/>
</dbReference>
<evidence type="ECO:0000259" key="1">
    <source>
        <dbReference type="PROSITE" id="PS50011"/>
    </source>
</evidence>
<proteinExistence type="predicted"/>
<dbReference type="SUPFAM" id="SSF52540">
    <property type="entry name" value="P-loop containing nucleoside triphosphate hydrolases"/>
    <property type="match status" value="1"/>
</dbReference>
<dbReference type="Pfam" id="PF07730">
    <property type="entry name" value="HisKA_3"/>
    <property type="match status" value="1"/>
</dbReference>
<dbReference type="GO" id="GO:0016020">
    <property type="term" value="C:membrane"/>
    <property type="evidence" value="ECO:0007669"/>
    <property type="project" value="InterPro"/>
</dbReference>
<dbReference type="InterPro" id="IPR027417">
    <property type="entry name" value="P-loop_NTPase"/>
</dbReference>
<dbReference type="InterPro" id="IPR003594">
    <property type="entry name" value="HATPase_dom"/>
</dbReference>
<dbReference type="OrthoDB" id="9806704at2"/>
<comment type="caution">
    <text evidence="3">The sequence shown here is derived from an EMBL/GenBank/DDBJ whole genome shotgun (WGS) entry which is preliminary data.</text>
</comment>
<gene>
    <name evidence="3" type="ORF">MYP_163</name>
</gene>
<dbReference type="Gene3D" id="1.20.5.1930">
    <property type="match status" value="1"/>
</dbReference>
<dbReference type="PANTHER" id="PTHR43642">
    <property type="entry name" value="HYBRID SIGNAL TRANSDUCTION HISTIDINE KINASE G"/>
    <property type="match status" value="1"/>
</dbReference>
<dbReference type="PANTHER" id="PTHR43642:SF1">
    <property type="entry name" value="HYBRID SIGNAL TRANSDUCTION HISTIDINE KINASE G"/>
    <property type="match status" value="1"/>
</dbReference>
<keyword evidence="4" id="KW-1185">Reference proteome</keyword>
<dbReference type="SUPFAM" id="SSF56112">
    <property type="entry name" value="Protein kinase-like (PK-like)"/>
    <property type="match status" value="1"/>
</dbReference>
<dbReference type="Pfam" id="PF01590">
    <property type="entry name" value="GAF"/>
    <property type="match status" value="1"/>
</dbReference>
<dbReference type="eggNOG" id="COG3899">
    <property type="taxonomic scope" value="Bacteria"/>
</dbReference>
<accession>A0A098L8S3</accession>
<dbReference type="Gene3D" id="3.30.565.10">
    <property type="entry name" value="Histidine kinase-like ATPase, C-terminal domain"/>
    <property type="match status" value="1"/>
</dbReference>
<dbReference type="GO" id="GO:0046983">
    <property type="term" value="F:protein dimerization activity"/>
    <property type="evidence" value="ECO:0007669"/>
    <property type="project" value="InterPro"/>
</dbReference>
<dbReference type="SMART" id="SM00065">
    <property type="entry name" value="GAF"/>
    <property type="match status" value="1"/>
</dbReference>
<evidence type="ECO:0000259" key="2">
    <source>
        <dbReference type="PROSITE" id="PS50109"/>
    </source>
</evidence>
<dbReference type="SUPFAM" id="SSF55781">
    <property type="entry name" value="GAF domain-like"/>
    <property type="match status" value="1"/>
</dbReference>
<dbReference type="InterPro" id="IPR011009">
    <property type="entry name" value="Kinase-like_dom_sf"/>
</dbReference>
<evidence type="ECO:0000313" key="3">
    <source>
        <dbReference type="EMBL" id="GAL82937.1"/>
    </source>
</evidence>
<dbReference type="InterPro" id="IPR036890">
    <property type="entry name" value="HATPase_C_sf"/>
</dbReference>
<dbReference type="SMART" id="SM00387">
    <property type="entry name" value="HATPase_c"/>
    <property type="match status" value="1"/>
</dbReference>
<dbReference type="Gene3D" id="3.30.450.40">
    <property type="match status" value="1"/>
</dbReference>
<dbReference type="InterPro" id="IPR005467">
    <property type="entry name" value="His_kinase_dom"/>
</dbReference>
<dbReference type="InterPro" id="IPR041664">
    <property type="entry name" value="AAA_16"/>
</dbReference>
<dbReference type="GO" id="GO:0005524">
    <property type="term" value="F:ATP binding"/>
    <property type="evidence" value="ECO:0007669"/>
    <property type="project" value="InterPro"/>
</dbReference>
<name>A0A098L8S3_9BACT</name>
<dbReference type="Proteomes" id="UP000030185">
    <property type="component" value="Unassembled WGS sequence"/>
</dbReference>